<dbReference type="GeneID" id="83696593"/>
<dbReference type="RefSeq" id="WP_110101194.1">
    <property type="nucleotide sequence ID" value="NZ_CP122561.1"/>
</dbReference>
<accession>A0AAJ6DAZ6</accession>
<organism evidence="2 3">
    <name type="scientific">Auritidibacter ignavus</name>
    <dbReference type="NCBI Taxonomy" id="678932"/>
    <lineage>
        <taxon>Bacteria</taxon>
        <taxon>Bacillati</taxon>
        <taxon>Actinomycetota</taxon>
        <taxon>Actinomycetes</taxon>
        <taxon>Micrococcales</taxon>
        <taxon>Micrococcaceae</taxon>
        <taxon>Auritidibacter</taxon>
    </lineage>
</organism>
<protein>
    <submittedName>
        <fullName evidence="2">XRE family transcriptional regulator</fullName>
    </submittedName>
</protein>
<gene>
    <name evidence="2" type="ORF">QDX21_06920</name>
</gene>
<dbReference type="EMBL" id="CP122566">
    <property type="protein sequence ID" value="WGH92070.1"/>
    <property type="molecule type" value="Genomic_DNA"/>
</dbReference>
<keyword evidence="3" id="KW-1185">Reference proteome</keyword>
<feature type="region of interest" description="Disordered" evidence="1">
    <location>
        <begin position="73"/>
        <end position="104"/>
    </location>
</feature>
<evidence type="ECO:0000313" key="2">
    <source>
        <dbReference type="EMBL" id="WGH92070.1"/>
    </source>
</evidence>
<dbReference type="Gene3D" id="1.10.260.40">
    <property type="entry name" value="lambda repressor-like DNA-binding domains"/>
    <property type="match status" value="1"/>
</dbReference>
<evidence type="ECO:0000256" key="1">
    <source>
        <dbReference type="SAM" id="MobiDB-lite"/>
    </source>
</evidence>
<name>A0AAJ6DAZ6_9MICC</name>
<feature type="compositionally biased region" description="Gly residues" evidence="1">
    <location>
        <begin position="94"/>
        <end position="104"/>
    </location>
</feature>
<dbReference type="InterPro" id="IPR010982">
    <property type="entry name" value="Lambda_DNA-bd_dom_sf"/>
</dbReference>
<dbReference type="Proteomes" id="UP001224674">
    <property type="component" value="Chromosome"/>
</dbReference>
<evidence type="ECO:0000313" key="3">
    <source>
        <dbReference type="Proteomes" id="UP001224674"/>
    </source>
</evidence>
<dbReference type="AlphaFoldDB" id="A0AAJ6DAZ6"/>
<dbReference type="GO" id="GO:0003677">
    <property type="term" value="F:DNA binding"/>
    <property type="evidence" value="ECO:0007669"/>
    <property type="project" value="InterPro"/>
</dbReference>
<reference evidence="2 3" key="1">
    <citation type="submission" date="2023-03" db="EMBL/GenBank/DDBJ databases">
        <title>Complete genome sequences of several Auritidibacter ignavus strains isolated from ear infections.</title>
        <authorList>
            <person name="Baehr T."/>
            <person name="Baumhoegger A.M."/>
        </authorList>
    </citation>
    <scope>NUCLEOTIDE SEQUENCE [LARGE SCALE GENOMIC DNA]</scope>
    <source>
        <strain evidence="2 3">BABAE-6</strain>
    </source>
</reference>
<proteinExistence type="predicted"/>
<sequence length="104" mass="11278">MSQQLEFNGHLARAARAIAGVNPMYVAQEAGLSRQQLRDFEKGVGELSEAESHQLKTTLENLGARFITEDAHGGQGVRAKFPRSKVTQVENWEGEGGPVGEDDA</sequence>